<organism evidence="8 9">
    <name type="scientific">Nannocystis pusilla</name>
    <dbReference type="NCBI Taxonomy" id="889268"/>
    <lineage>
        <taxon>Bacteria</taxon>
        <taxon>Pseudomonadati</taxon>
        <taxon>Myxococcota</taxon>
        <taxon>Polyangia</taxon>
        <taxon>Nannocystales</taxon>
        <taxon>Nannocystaceae</taxon>
        <taxon>Nannocystis</taxon>
    </lineage>
</organism>
<feature type="domain" description="Fatty acid hydroxylase" evidence="7">
    <location>
        <begin position="107"/>
        <end position="234"/>
    </location>
</feature>
<proteinExistence type="predicted"/>
<dbReference type="Proteomes" id="UP001139031">
    <property type="component" value="Unassembled WGS sequence"/>
</dbReference>
<comment type="caution">
    <text evidence="8">The sequence shown here is derived from an EMBL/GenBank/DDBJ whole genome shotgun (WGS) entry which is preliminary data.</text>
</comment>
<reference evidence="8" key="1">
    <citation type="submission" date="2021-08" db="EMBL/GenBank/DDBJ databases">
        <authorList>
            <person name="Stevens D.C."/>
        </authorList>
    </citation>
    <scope>NUCLEOTIDE SEQUENCE</scope>
    <source>
        <strain evidence="8">DSM 53165</strain>
    </source>
</reference>
<gene>
    <name evidence="8" type="ORF">K7C98_05955</name>
</gene>
<evidence type="ECO:0000313" key="8">
    <source>
        <dbReference type="EMBL" id="MBZ5708791.1"/>
    </source>
</evidence>
<feature type="transmembrane region" description="Helical" evidence="6">
    <location>
        <begin position="60"/>
        <end position="82"/>
    </location>
</feature>
<dbReference type="RefSeq" id="WP_224190556.1">
    <property type="nucleotide sequence ID" value="NZ_JAIRAU010000001.1"/>
</dbReference>
<keyword evidence="9" id="KW-1185">Reference proteome</keyword>
<dbReference type="Pfam" id="PF04116">
    <property type="entry name" value="FA_hydroxylase"/>
    <property type="match status" value="1"/>
</dbReference>
<evidence type="ECO:0000256" key="5">
    <source>
        <dbReference type="SAM" id="MobiDB-lite"/>
    </source>
</evidence>
<keyword evidence="3 6" id="KW-1133">Transmembrane helix</keyword>
<feature type="transmembrane region" description="Helical" evidence="6">
    <location>
        <begin position="140"/>
        <end position="159"/>
    </location>
</feature>
<dbReference type="InterPro" id="IPR006694">
    <property type="entry name" value="Fatty_acid_hydroxylase"/>
</dbReference>
<evidence type="ECO:0000259" key="7">
    <source>
        <dbReference type="Pfam" id="PF04116"/>
    </source>
</evidence>
<feature type="transmembrane region" description="Helical" evidence="6">
    <location>
        <begin position="171"/>
        <end position="190"/>
    </location>
</feature>
<dbReference type="PANTHER" id="PTHR11863">
    <property type="entry name" value="STEROL DESATURASE"/>
    <property type="match status" value="1"/>
</dbReference>
<feature type="transmembrane region" description="Helical" evidence="6">
    <location>
        <begin position="6"/>
        <end position="29"/>
    </location>
</feature>
<evidence type="ECO:0000256" key="2">
    <source>
        <dbReference type="ARBA" id="ARBA00022692"/>
    </source>
</evidence>
<evidence type="ECO:0000256" key="1">
    <source>
        <dbReference type="ARBA" id="ARBA00004370"/>
    </source>
</evidence>
<feature type="region of interest" description="Disordered" evidence="5">
    <location>
        <begin position="253"/>
        <end position="273"/>
    </location>
</feature>
<protein>
    <submittedName>
        <fullName evidence="8">Sterol desaturase family protein</fullName>
    </submittedName>
</protein>
<feature type="transmembrane region" description="Helical" evidence="6">
    <location>
        <begin position="102"/>
        <end position="120"/>
    </location>
</feature>
<dbReference type="EMBL" id="JAIRAU010000001">
    <property type="protein sequence ID" value="MBZ5708791.1"/>
    <property type="molecule type" value="Genomic_DNA"/>
</dbReference>
<evidence type="ECO:0000313" key="9">
    <source>
        <dbReference type="Proteomes" id="UP001139031"/>
    </source>
</evidence>
<dbReference type="InterPro" id="IPR050307">
    <property type="entry name" value="Sterol_Desaturase_Related"/>
</dbReference>
<accession>A0ABS7TKQ7</accession>
<name>A0ABS7TKQ7_9BACT</name>
<sequence>MDEFLRWLVLVFWSIVGGLVIVWGVAGYYHVRYYVLRRHEPETWKCQPKRWLRPEQQRQAMRLTTMNMTLGGLLSGTFIWALDRGLPTGIYFEFAEHGWLSFIVSSVAFFFTVDYLAYWAHRLMHHKLVFRQVHSWHHRYVATTPFVVTAMHPVEFLTFQSVTFVPMFVLPIYYLTAITVFVYILVFNIIDHSGVKLSSRWPWQGPTTFHDDHHAHFHCNFGQCLLFWDRVHGTLRRKNRRYGADVYGGRGLSSRPSGSDGGGNTDDGFVEYK</sequence>
<evidence type="ECO:0000256" key="3">
    <source>
        <dbReference type="ARBA" id="ARBA00022989"/>
    </source>
</evidence>
<keyword evidence="4 6" id="KW-0472">Membrane</keyword>
<comment type="subcellular location">
    <subcellularLocation>
        <location evidence="1">Membrane</location>
    </subcellularLocation>
</comment>
<evidence type="ECO:0000256" key="6">
    <source>
        <dbReference type="SAM" id="Phobius"/>
    </source>
</evidence>
<evidence type="ECO:0000256" key="4">
    <source>
        <dbReference type="ARBA" id="ARBA00023136"/>
    </source>
</evidence>
<keyword evidence="2 6" id="KW-0812">Transmembrane</keyword>